<dbReference type="Gene3D" id="3.40.710.10">
    <property type="entry name" value="DD-peptidase/beta-lactamase superfamily"/>
    <property type="match status" value="1"/>
</dbReference>
<dbReference type="InterPro" id="IPR050789">
    <property type="entry name" value="Diverse_Enzym_Activities"/>
</dbReference>
<dbReference type="PANTHER" id="PTHR43283">
    <property type="entry name" value="BETA-LACTAMASE-RELATED"/>
    <property type="match status" value="1"/>
</dbReference>
<dbReference type="OrthoDB" id="9770183at2"/>
<dbReference type="PANTHER" id="PTHR43283:SF3">
    <property type="entry name" value="BETA-LACTAMASE FAMILY PROTEIN (AFU_ORTHOLOGUE AFUA_5G07500)"/>
    <property type="match status" value="1"/>
</dbReference>
<dbReference type="KEGG" id="mcad:Pan265_14460"/>
<dbReference type="Proteomes" id="UP000320386">
    <property type="component" value="Chromosome"/>
</dbReference>
<evidence type="ECO:0000313" key="3">
    <source>
        <dbReference type="Proteomes" id="UP000320386"/>
    </source>
</evidence>
<dbReference type="SUPFAM" id="SSF56601">
    <property type="entry name" value="beta-lactamase/transpeptidase-like"/>
    <property type="match status" value="1"/>
</dbReference>
<dbReference type="AlphaFoldDB" id="A0A518BXC3"/>
<dbReference type="InterPro" id="IPR012338">
    <property type="entry name" value="Beta-lactam/transpept-like"/>
</dbReference>
<sequence length="366" mass="40638">MLETSLGRAGQLVEAGIERGQHLGAQIAISFEGTISHCACYGEMRPGQHMARNTILPWLSATKAIAAVAIAQLWELGRIDLDAPVASVIPEFATHGKQRVTTRHILTHTGGFRAAPYEFPRDDWQTILNTIYESKREPDWTPGEKAGYHITTSWFILGEIVQRVSGQTYPDFVRSHIFEPLRMDDCWIGMPEDVYDQNADRIGIVPDTARRDAPPRDWTGKPFLTGCSPASNGCGPAVQFVRFYRALCDGGELDGQRILEPETIQLFTARHRVNLFDHTFKANMDWGLGFILDSKDYGKEVVPYGYGPHASHYAFGHSGNQSSAAFADPAHGIAIVILWNGTPGEPVHQERVHRTLGAIYEDLELA</sequence>
<organism evidence="2 3">
    <name type="scientific">Mucisphaera calidilacus</name>
    <dbReference type="NCBI Taxonomy" id="2527982"/>
    <lineage>
        <taxon>Bacteria</taxon>
        <taxon>Pseudomonadati</taxon>
        <taxon>Planctomycetota</taxon>
        <taxon>Phycisphaerae</taxon>
        <taxon>Phycisphaerales</taxon>
        <taxon>Phycisphaeraceae</taxon>
        <taxon>Mucisphaera</taxon>
    </lineage>
</organism>
<protein>
    <submittedName>
        <fullName evidence="2">Penicillin-binding protein PbpX</fullName>
    </submittedName>
</protein>
<dbReference type="RefSeq" id="WP_145445732.1">
    <property type="nucleotide sequence ID" value="NZ_CP036280.1"/>
</dbReference>
<evidence type="ECO:0000259" key="1">
    <source>
        <dbReference type="Pfam" id="PF00144"/>
    </source>
</evidence>
<dbReference type="EMBL" id="CP036280">
    <property type="protein sequence ID" value="QDU71594.1"/>
    <property type="molecule type" value="Genomic_DNA"/>
</dbReference>
<keyword evidence="3" id="KW-1185">Reference proteome</keyword>
<dbReference type="Pfam" id="PF00144">
    <property type="entry name" value="Beta-lactamase"/>
    <property type="match status" value="1"/>
</dbReference>
<accession>A0A518BXC3</accession>
<proteinExistence type="predicted"/>
<name>A0A518BXC3_9BACT</name>
<feature type="domain" description="Beta-lactamase-related" evidence="1">
    <location>
        <begin position="11"/>
        <end position="352"/>
    </location>
</feature>
<reference evidence="2 3" key="1">
    <citation type="submission" date="2019-02" db="EMBL/GenBank/DDBJ databases">
        <title>Deep-cultivation of Planctomycetes and their phenomic and genomic characterization uncovers novel biology.</title>
        <authorList>
            <person name="Wiegand S."/>
            <person name="Jogler M."/>
            <person name="Boedeker C."/>
            <person name="Pinto D."/>
            <person name="Vollmers J."/>
            <person name="Rivas-Marin E."/>
            <person name="Kohn T."/>
            <person name="Peeters S.H."/>
            <person name="Heuer A."/>
            <person name="Rast P."/>
            <person name="Oberbeckmann S."/>
            <person name="Bunk B."/>
            <person name="Jeske O."/>
            <person name="Meyerdierks A."/>
            <person name="Storesund J.E."/>
            <person name="Kallscheuer N."/>
            <person name="Luecker S."/>
            <person name="Lage O.M."/>
            <person name="Pohl T."/>
            <person name="Merkel B.J."/>
            <person name="Hornburger P."/>
            <person name="Mueller R.-W."/>
            <person name="Bruemmer F."/>
            <person name="Labrenz M."/>
            <person name="Spormann A.M."/>
            <person name="Op den Camp H."/>
            <person name="Overmann J."/>
            <person name="Amann R."/>
            <person name="Jetten M.S.M."/>
            <person name="Mascher T."/>
            <person name="Medema M.H."/>
            <person name="Devos D.P."/>
            <person name="Kaster A.-K."/>
            <person name="Ovreas L."/>
            <person name="Rohde M."/>
            <person name="Galperin M.Y."/>
            <person name="Jogler C."/>
        </authorList>
    </citation>
    <scope>NUCLEOTIDE SEQUENCE [LARGE SCALE GENOMIC DNA]</scope>
    <source>
        <strain evidence="2 3">Pan265</strain>
    </source>
</reference>
<evidence type="ECO:0000313" key="2">
    <source>
        <dbReference type="EMBL" id="QDU71594.1"/>
    </source>
</evidence>
<gene>
    <name evidence="2" type="primary">pbpX</name>
    <name evidence="2" type="ORF">Pan265_14460</name>
</gene>
<dbReference type="InterPro" id="IPR001466">
    <property type="entry name" value="Beta-lactam-related"/>
</dbReference>